<evidence type="ECO:0000256" key="5">
    <source>
        <dbReference type="ARBA" id="ARBA00022801"/>
    </source>
</evidence>
<evidence type="ECO:0000256" key="4">
    <source>
        <dbReference type="ARBA" id="ARBA00022741"/>
    </source>
</evidence>
<dbReference type="GO" id="GO:0016887">
    <property type="term" value="F:ATP hydrolysis activity"/>
    <property type="evidence" value="ECO:0007669"/>
    <property type="project" value="InterPro"/>
</dbReference>
<dbReference type="GO" id="GO:0005778">
    <property type="term" value="C:peroxisomal membrane"/>
    <property type="evidence" value="ECO:0007669"/>
    <property type="project" value="TreeGrafter"/>
</dbReference>
<dbReference type="PANTHER" id="PTHR23077">
    <property type="entry name" value="AAA-FAMILY ATPASE"/>
    <property type="match status" value="1"/>
</dbReference>
<dbReference type="Gene3D" id="3.40.50.300">
    <property type="entry name" value="P-loop containing nucleotide triphosphate hydrolases"/>
    <property type="match status" value="2"/>
</dbReference>
<dbReference type="PROSITE" id="PS00674">
    <property type="entry name" value="AAA"/>
    <property type="match status" value="1"/>
</dbReference>
<evidence type="ECO:0000313" key="12">
    <source>
        <dbReference type="EMBL" id="CAG9864772.1"/>
    </source>
</evidence>
<dbReference type="FunFam" id="3.40.50.300:FF:000109">
    <property type="entry name" value="Peroxisomal biogenesis factor 6"/>
    <property type="match status" value="1"/>
</dbReference>
<dbReference type="Proteomes" id="UP001153712">
    <property type="component" value="Chromosome 8"/>
</dbReference>
<reference evidence="12" key="1">
    <citation type="submission" date="2022-01" db="EMBL/GenBank/DDBJ databases">
        <authorList>
            <person name="King R."/>
        </authorList>
    </citation>
    <scope>NUCLEOTIDE SEQUENCE</scope>
</reference>
<evidence type="ECO:0000256" key="2">
    <source>
        <dbReference type="ARBA" id="ARBA00006914"/>
    </source>
</evidence>
<dbReference type="GO" id="GO:0005829">
    <property type="term" value="C:cytosol"/>
    <property type="evidence" value="ECO:0007669"/>
    <property type="project" value="TreeGrafter"/>
</dbReference>
<dbReference type="EMBL" id="OU900101">
    <property type="protein sequence ID" value="CAG9864772.1"/>
    <property type="molecule type" value="Genomic_DNA"/>
</dbReference>
<keyword evidence="5" id="KW-0378">Hydrolase</keyword>
<dbReference type="InterPro" id="IPR003960">
    <property type="entry name" value="ATPase_AAA_CS"/>
</dbReference>
<comment type="similarity">
    <text evidence="2">Belongs to the AAA ATPase family.</text>
</comment>
<dbReference type="SUPFAM" id="SSF52540">
    <property type="entry name" value="P-loop containing nucleoside triphosphate hydrolases"/>
    <property type="match status" value="2"/>
</dbReference>
<evidence type="ECO:0000313" key="13">
    <source>
        <dbReference type="Proteomes" id="UP001153712"/>
    </source>
</evidence>
<sequence>MANNTQLSHCKIIFAIARWLYPKTHPFWFTFYMYLCYLRTIKRRIRYKIQPVPIEFIKATVHDRVQFKDINRAVLVHPRNVYITDKASRLYCDETKNHTIVYPIPTSVCEENELLVSETFYYNSIELGLSDDVRLLNCDLNSTKFAEEVSLSLVNSPFDINTSLSDALLERFFEAPKLLRKNELIEVDIAQFAEVVRYANNKANNIGSVFYKCNKMFRDSEEVTSDSMYCVIGETAIKQAANIQSFIPKRSCKMVMCGEIAVKIPAVPCGLGKYFERIERATKPFLKKLKLPLKPAFLVVGNAGSGKDLLVSSLADRLGMHHYKIDNFELMGNVYAQNETKLHNAFFNAKMAAPCLVSMHNFEHFGKNNDGQYDERIAGNFADELNILFENNSLPILLFCCTDQDTIPSNLRKSFLETFEIRAPTGDERAEALKWITAGCKLDSGVDFDEIAQKTHGFFYEDLKALIYYARKRSECINQDKLTQAVEYMQKSYNRSIGAAKVPKVLWTDVGGLTEVKQEIIKTINLPLKHPDFVKKTGLKRSGILLFGPPGTGKTLIAKAVATECNLCFLSVKGPELLNMYVGQSEQNIREVFQRAREASPCIIFFDELDSLAPNRGISGDSGGVMDRVVSQLLAEMDGLNESGTIFIIGATNRPDLIDPALLRPGRFDKLLYIGPCTDDQSKISVLRALTKRFNLDKDVNLEEIVGVCPKNITGADFYGICSNAWLEAARRLVNSIENGLVSSDDVTAEDVVVGFNDFKSSLVDVKPSINPRELVYFEKLKNELCSNT</sequence>
<dbReference type="GO" id="GO:0016558">
    <property type="term" value="P:protein import into peroxisome matrix"/>
    <property type="evidence" value="ECO:0007669"/>
    <property type="project" value="TreeGrafter"/>
</dbReference>
<organism evidence="12 13">
    <name type="scientific">Phyllotreta striolata</name>
    <name type="common">Striped flea beetle</name>
    <name type="synonym">Crioceris striolata</name>
    <dbReference type="NCBI Taxonomy" id="444603"/>
    <lineage>
        <taxon>Eukaryota</taxon>
        <taxon>Metazoa</taxon>
        <taxon>Ecdysozoa</taxon>
        <taxon>Arthropoda</taxon>
        <taxon>Hexapoda</taxon>
        <taxon>Insecta</taxon>
        <taxon>Pterygota</taxon>
        <taxon>Neoptera</taxon>
        <taxon>Endopterygota</taxon>
        <taxon>Coleoptera</taxon>
        <taxon>Polyphaga</taxon>
        <taxon>Cucujiformia</taxon>
        <taxon>Chrysomeloidea</taxon>
        <taxon>Chrysomelidae</taxon>
        <taxon>Galerucinae</taxon>
        <taxon>Alticini</taxon>
        <taxon>Phyllotreta</taxon>
    </lineage>
</organism>
<dbReference type="OrthoDB" id="2187at2759"/>
<evidence type="ECO:0000256" key="10">
    <source>
        <dbReference type="ARBA" id="ARBA00048778"/>
    </source>
</evidence>
<evidence type="ECO:0000256" key="8">
    <source>
        <dbReference type="ARBA" id="ARBA00034811"/>
    </source>
</evidence>
<dbReference type="GO" id="GO:0005524">
    <property type="term" value="F:ATP binding"/>
    <property type="evidence" value="ECO:0007669"/>
    <property type="project" value="UniProtKB-KW"/>
</dbReference>
<dbReference type="InterPro" id="IPR003959">
    <property type="entry name" value="ATPase_AAA_core"/>
</dbReference>
<proteinExistence type="inferred from homology"/>
<keyword evidence="3" id="KW-0962">Peroxisome biogenesis</keyword>
<keyword evidence="13" id="KW-1185">Reference proteome</keyword>
<evidence type="ECO:0000259" key="11">
    <source>
        <dbReference type="SMART" id="SM00382"/>
    </source>
</evidence>
<keyword evidence="7" id="KW-0472">Membrane</keyword>
<keyword evidence="6" id="KW-0067">ATP-binding</keyword>
<accession>A0A9N9TYG9</accession>
<dbReference type="PANTHER" id="PTHR23077:SF9">
    <property type="entry name" value="PEROXISOMAL ATPASE PEX6"/>
    <property type="match status" value="1"/>
</dbReference>
<keyword evidence="4" id="KW-0547">Nucleotide-binding</keyword>
<dbReference type="AlphaFoldDB" id="A0A9N9TYG9"/>
<dbReference type="InterPro" id="IPR027417">
    <property type="entry name" value="P-loop_NTPase"/>
</dbReference>
<dbReference type="SMART" id="SM00382">
    <property type="entry name" value="AAA"/>
    <property type="match status" value="1"/>
</dbReference>
<feature type="domain" description="AAA+ ATPase" evidence="11">
    <location>
        <begin position="540"/>
        <end position="678"/>
    </location>
</feature>
<comment type="catalytic activity">
    <reaction evidence="10">
        <text>ATP + H2O = ADP + phosphate + H(+)</text>
        <dbReference type="Rhea" id="RHEA:13065"/>
        <dbReference type="ChEBI" id="CHEBI:15377"/>
        <dbReference type="ChEBI" id="CHEBI:15378"/>
        <dbReference type="ChEBI" id="CHEBI:30616"/>
        <dbReference type="ChEBI" id="CHEBI:43474"/>
        <dbReference type="ChEBI" id="CHEBI:456216"/>
    </reaction>
    <physiologicalReaction direction="left-to-right" evidence="10">
        <dbReference type="Rhea" id="RHEA:13066"/>
    </physiologicalReaction>
</comment>
<evidence type="ECO:0000256" key="6">
    <source>
        <dbReference type="ARBA" id="ARBA00022840"/>
    </source>
</evidence>
<dbReference type="InterPro" id="IPR003593">
    <property type="entry name" value="AAA+_ATPase"/>
</dbReference>
<dbReference type="Gene3D" id="1.10.8.60">
    <property type="match status" value="2"/>
</dbReference>
<name>A0A9N9TYG9_PHYSR</name>
<dbReference type="Pfam" id="PF00004">
    <property type="entry name" value="AAA"/>
    <property type="match status" value="2"/>
</dbReference>
<dbReference type="CDD" id="cd19527">
    <property type="entry name" value="RecA-like_PEX6_r2"/>
    <property type="match status" value="1"/>
</dbReference>
<evidence type="ECO:0000256" key="9">
    <source>
        <dbReference type="ARBA" id="ARBA00034920"/>
    </source>
</evidence>
<evidence type="ECO:0000256" key="1">
    <source>
        <dbReference type="ARBA" id="ARBA00004370"/>
    </source>
</evidence>
<comment type="subcellular location">
    <subcellularLocation>
        <location evidence="1">Membrane</location>
    </subcellularLocation>
</comment>
<dbReference type="InterPro" id="IPR050168">
    <property type="entry name" value="AAA_ATPase_domain"/>
</dbReference>
<protein>
    <recommendedName>
        <fullName evidence="8">Peroxisomal ATPase PEX6</fullName>
    </recommendedName>
    <alternativeName>
        <fullName evidence="9">Peroxin-6</fullName>
    </alternativeName>
</protein>
<dbReference type="InterPro" id="IPR047533">
    <property type="entry name" value="RecA-like_PEX6_r2"/>
</dbReference>
<evidence type="ECO:0000256" key="7">
    <source>
        <dbReference type="ARBA" id="ARBA00023136"/>
    </source>
</evidence>
<evidence type="ECO:0000256" key="3">
    <source>
        <dbReference type="ARBA" id="ARBA00022593"/>
    </source>
</evidence>
<gene>
    <name evidence="12" type="ORF">PHYEVI_LOCUS11022</name>
</gene>